<dbReference type="AlphaFoldDB" id="A0A837D5S9"/>
<dbReference type="EMBL" id="JRZE01000006">
    <property type="protein sequence ID" value="KHF43179.1"/>
    <property type="molecule type" value="Genomic_DNA"/>
</dbReference>
<sequence length="46" mass="4885">MEPVCGTVLPLQRSPLRGLASLLGRHGSCPPKLADLLTTRPASMRS</sequence>
<dbReference type="Proteomes" id="UP000030848">
    <property type="component" value="Unassembled WGS sequence"/>
</dbReference>
<comment type="caution">
    <text evidence="1">The sequence shown here is derived from an EMBL/GenBank/DDBJ whole genome shotgun (WGS) entry which is preliminary data.</text>
</comment>
<accession>A0A837D5S9</accession>
<gene>
    <name evidence="1" type="ORF">MINT15_33810</name>
</gene>
<proteinExistence type="predicted"/>
<evidence type="ECO:0000313" key="2">
    <source>
        <dbReference type="Proteomes" id="UP000030848"/>
    </source>
</evidence>
<organism evidence="1 2">
    <name type="scientific">Saccharomonospora viridis</name>
    <dbReference type="NCBI Taxonomy" id="1852"/>
    <lineage>
        <taxon>Bacteria</taxon>
        <taxon>Bacillati</taxon>
        <taxon>Actinomycetota</taxon>
        <taxon>Actinomycetes</taxon>
        <taxon>Pseudonocardiales</taxon>
        <taxon>Pseudonocardiaceae</taxon>
        <taxon>Saccharomonospora</taxon>
    </lineage>
</organism>
<reference evidence="1 2" key="1">
    <citation type="submission" date="2014-10" db="EMBL/GenBank/DDBJ databases">
        <title>Genome sequence of Micropolyspora internatus JCM3315.</title>
        <authorList>
            <person name="Shin S.-K."/>
            <person name="Yi H."/>
        </authorList>
    </citation>
    <scope>NUCLEOTIDE SEQUENCE [LARGE SCALE GENOMIC DNA]</scope>
    <source>
        <strain evidence="1 2">JCM 3315</strain>
    </source>
</reference>
<name>A0A837D5S9_9PSEU</name>
<protein>
    <submittedName>
        <fullName evidence="1">Uncharacterized protein</fullName>
    </submittedName>
</protein>
<evidence type="ECO:0000313" key="1">
    <source>
        <dbReference type="EMBL" id="KHF43179.1"/>
    </source>
</evidence>